<name>A0A1V4SKS2_RUMHU</name>
<feature type="compositionally biased region" description="Basic and acidic residues" evidence="2">
    <location>
        <begin position="121"/>
        <end position="132"/>
    </location>
</feature>
<gene>
    <name evidence="4" type="primary">pnp_1</name>
    <name evidence="4" type="ORF">CLHUN_23010</name>
</gene>
<dbReference type="FunFam" id="2.40.50.140:FF:000103">
    <property type="entry name" value="protein RRP5 homolog"/>
    <property type="match status" value="1"/>
</dbReference>
<keyword evidence="4" id="KW-0548">Nucleotidyltransferase</keyword>
<dbReference type="RefSeq" id="WP_080064736.1">
    <property type="nucleotide sequence ID" value="NZ_MZGX01000014.1"/>
</dbReference>
<dbReference type="AlphaFoldDB" id="A0A1V4SKS2"/>
<dbReference type="InterPro" id="IPR003029">
    <property type="entry name" value="S1_domain"/>
</dbReference>
<organism evidence="4 5">
    <name type="scientific">Ruminiclostridium hungatei</name>
    <name type="common">Clostridium hungatei</name>
    <dbReference type="NCBI Taxonomy" id="48256"/>
    <lineage>
        <taxon>Bacteria</taxon>
        <taxon>Bacillati</taxon>
        <taxon>Bacillota</taxon>
        <taxon>Clostridia</taxon>
        <taxon>Eubacteriales</taxon>
        <taxon>Oscillospiraceae</taxon>
        <taxon>Ruminiclostridium</taxon>
    </lineage>
</organism>
<keyword evidence="4" id="KW-0808">Transferase</keyword>
<dbReference type="GO" id="GO:0004654">
    <property type="term" value="F:polyribonucleotide nucleotidyltransferase activity"/>
    <property type="evidence" value="ECO:0007669"/>
    <property type="project" value="UniProtKB-EC"/>
</dbReference>
<evidence type="ECO:0000259" key="3">
    <source>
        <dbReference type="PROSITE" id="PS50126"/>
    </source>
</evidence>
<dbReference type="PROSITE" id="PS50126">
    <property type="entry name" value="S1"/>
    <property type="match status" value="1"/>
</dbReference>
<keyword evidence="5" id="KW-1185">Reference proteome</keyword>
<dbReference type="SMART" id="SM00316">
    <property type="entry name" value="S1"/>
    <property type="match status" value="1"/>
</dbReference>
<dbReference type="EC" id="2.7.7.8" evidence="4"/>
<dbReference type="Proteomes" id="UP000191554">
    <property type="component" value="Unassembled WGS sequence"/>
</dbReference>
<reference evidence="4 5" key="1">
    <citation type="submission" date="2017-03" db="EMBL/GenBank/DDBJ databases">
        <title>Genome sequence of Clostridium hungatei DSM 14427.</title>
        <authorList>
            <person name="Poehlein A."/>
            <person name="Daniel R."/>
        </authorList>
    </citation>
    <scope>NUCLEOTIDE SEQUENCE [LARGE SCALE GENOMIC DNA]</scope>
    <source>
        <strain evidence="4 5">DSM 14427</strain>
    </source>
</reference>
<dbReference type="PANTHER" id="PTHR10724">
    <property type="entry name" value="30S RIBOSOMAL PROTEIN S1"/>
    <property type="match status" value="1"/>
</dbReference>
<dbReference type="InterPro" id="IPR012340">
    <property type="entry name" value="NA-bd_OB-fold"/>
</dbReference>
<accession>A0A1V4SKS2</accession>
<comment type="caution">
    <text evidence="4">The sequence shown here is derived from an EMBL/GenBank/DDBJ whole genome shotgun (WGS) entry which is preliminary data.</text>
</comment>
<dbReference type="GO" id="GO:0003735">
    <property type="term" value="F:structural constituent of ribosome"/>
    <property type="evidence" value="ECO:0007669"/>
    <property type="project" value="TreeGrafter"/>
</dbReference>
<dbReference type="Gene3D" id="2.40.50.140">
    <property type="entry name" value="Nucleic acid-binding proteins"/>
    <property type="match status" value="1"/>
</dbReference>
<dbReference type="GO" id="GO:0006412">
    <property type="term" value="P:translation"/>
    <property type="evidence" value="ECO:0007669"/>
    <property type="project" value="TreeGrafter"/>
</dbReference>
<evidence type="ECO:0000256" key="2">
    <source>
        <dbReference type="SAM" id="MobiDB-lite"/>
    </source>
</evidence>
<evidence type="ECO:0000256" key="1">
    <source>
        <dbReference type="ARBA" id="ARBA00025604"/>
    </source>
</evidence>
<evidence type="ECO:0000313" key="5">
    <source>
        <dbReference type="Proteomes" id="UP000191554"/>
    </source>
</evidence>
<dbReference type="STRING" id="48256.CLHUN_23010"/>
<feature type="domain" description="S1 motif" evidence="3">
    <location>
        <begin position="6"/>
        <end position="74"/>
    </location>
</feature>
<dbReference type="Pfam" id="PF00575">
    <property type="entry name" value="S1"/>
    <property type="match status" value="1"/>
</dbReference>
<dbReference type="InterPro" id="IPR050437">
    <property type="entry name" value="Ribos_protein_bS1-like"/>
</dbReference>
<dbReference type="GO" id="GO:0003729">
    <property type="term" value="F:mRNA binding"/>
    <property type="evidence" value="ECO:0007669"/>
    <property type="project" value="TreeGrafter"/>
</dbReference>
<feature type="region of interest" description="Disordered" evidence="2">
    <location>
        <begin position="121"/>
        <end position="143"/>
    </location>
</feature>
<protein>
    <submittedName>
        <fullName evidence="4">Polyribonucleotide nucleotidyltransferase</fullName>
        <ecNumber evidence="4">2.7.7.8</ecNumber>
    </submittedName>
</protein>
<comment type="function">
    <text evidence="1">Binds mRNA; thus facilitating recognition of the initiation point. It is needed to translate mRNA with a short Shine-Dalgarno (SD) purine-rich sequence.</text>
</comment>
<proteinExistence type="predicted"/>
<dbReference type="EMBL" id="MZGX01000014">
    <property type="protein sequence ID" value="OPX43821.1"/>
    <property type="molecule type" value="Genomic_DNA"/>
</dbReference>
<dbReference type="OrthoDB" id="9810507at2"/>
<evidence type="ECO:0000313" key="4">
    <source>
        <dbReference type="EMBL" id="OPX43821.1"/>
    </source>
</evidence>
<dbReference type="SUPFAM" id="SSF50249">
    <property type="entry name" value="Nucleic acid-binding proteins"/>
    <property type="match status" value="1"/>
</dbReference>
<sequence>MPLEVGQIIEGKVTGITAFGAFVQLPEGKTGLVHISEVAQEYVKDIGSHLKENQIVKVKVLTVDPNGKVSLSIKKAFDQKPPVVVSKIPVEVEWSSSKNSSGNVSFEDRLAKFMKDSDEKLHDLKKSMDSKRGSGGYRKSAQY</sequence>